<dbReference type="InterPro" id="IPR015421">
    <property type="entry name" value="PyrdxlP-dep_Trfase_major"/>
</dbReference>
<dbReference type="CDD" id="cd00609">
    <property type="entry name" value="AAT_like"/>
    <property type="match status" value="1"/>
</dbReference>
<dbReference type="Gene3D" id="3.90.1150.10">
    <property type="entry name" value="Aspartate Aminotransferase, domain 1"/>
    <property type="match status" value="1"/>
</dbReference>
<dbReference type="InterPro" id="IPR004839">
    <property type="entry name" value="Aminotransferase_I/II_large"/>
</dbReference>
<keyword evidence="3" id="KW-0663">Pyridoxal phosphate</keyword>
<dbReference type="GO" id="GO:0008483">
    <property type="term" value="F:transaminase activity"/>
    <property type="evidence" value="ECO:0007669"/>
    <property type="project" value="UniProtKB-KW"/>
</dbReference>
<dbReference type="PANTHER" id="PTHR43643">
    <property type="entry name" value="HISTIDINOL-PHOSPHATE AMINOTRANSFERASE 2"/>
    <property type="match status" value="1"/>
</dbReference>
<name>A0A1F5VYG1_9BACT</name>
<feature type="domain" description="Aminotransferase class I/classII large" evidence="4">
    <location>
        <begin position="6"/>
        <end position="178"/>
    </location>
</feature>
<dbReference type="InterPro" id="IPR015422">
    <property type="entry name" value="PyrdxlP-dep_Trfase_small"/>
</dbReference>
<dbReference type="EMBL" id="MFGW01000001">
    <property type="protein sequence ID" value="OGF68327.1"/>
    <property type="molecule type" value="Genomic_DNA"/>
</dbReference>
<dbReference type="InterPro" id="IPR015424">
    <property type="entry name" value="PyrdxlP-dep_Trfase"/>
</dbReference>
<dbReference type="GO" id="GO:0030170">
    <property type="term" value="F:pyridoxal phosphate binding"/>
    <property type="evidence" value="ECO:0007669"/>
    <property type="project" value="InterPro"/>
</dbReference>
<dbReference type="Gene3D" id="3.40.640.10">
    <property type="entry name" value="Type I PLP-dependent aspartate aminotransferase-like (Major domain)"/>
    <property type="match status" value="1"/>
</dbReference>
<dbReference type="STRING" id="1817863.A2Y62_10285"/>
<evidence type="ECO:0000256" key="2">
    <source>
        <dbReference type="ARBA" id="ARBA00022679"/>
    </source>
</evidence>
<proteinExistence type="predicted"/>
<evidence type="ECO:0000256" key="1">
    <source>
        <dbReference type="ARBA" id="ARBA00022576"/>
    </source>
</evidence>
<evidence type="ECO:0000313" key="6">
    <source>
        <dbReference type="Proteomes" id="UP000178943"/>
    </source>
</evidence>
<dbReference type="InterPro" id="IPR050106">
    <property type="entry name" value="HistidinolP_aminotransfase"/>
</dbReference>
<dbReference type="PANTHER" id="PTHR43643:SF3">
    <property type="entry name" value="HISTIDINOL-PHOSPHATE AMINOTRANSFERASE"/>
    <property type="match status" value="1"/>
</dbReference>
<keyword evidence="2" id="KW-0808">Transferase</keyword>
<dbReference type="Pfam" id="PF00155">
    <property type="entry name" value="Aminotran_1_2"/>
    <property type="match status" value="1"/>
</dbReference>
<organism evidence="5 6">
    <name type="scientific">Candidatus Fischerbacteria bacterium RBG_13_37_8</name>
    <dbReference type="NCBI Taxonomy" id="1817863"/>
    <lineage>
        <taxon>Bacteria</taxon>
        <taxon>Candidatus Fischeribacteriota</taxon>
    </lineage>
</organism>
<dbReference type="SUPFAM" id="SSF53383">
    <property type="entry name" value="PLP-dependent transferases"/>
    <property type="match status" value="1"/>
</dbReference>
<keyword evidence="1" id="KW-0032">Aminotransferase</keyword>
<protein>
    <recommendedName>
        <fullName evidence="4">Aminotransferase class I/classII large domain-containing protein</fullName>
    </recommendedName>
</protein>
<evidence type="ECO:0000259" key="4">
    <source>
        <dbReference type="Pfam" id="PF00155"/>
    </source>
</evidence>
<accession>A0A1F5VYG1</accession>
<gene>
    <name evidence="5" type="ORF">A2Y62_10285</name>
</gene>
<dbReference type="AlphaFoldDB" id="A0A1F5VYG1"/>
<evidence type="ECO:0000256" key="3">
    <source>
        <dbReference type="ARBA" id="ARBA00022898"/>
    </source>
</evidence>
<dbReference type="Proteomes" id="UP000178943">
    <property type="component" value="Unassembled WGS sequence"/>
</dbReference>
<evidence type="ECO:0000313" key="5">
    <source>
        <dbReference type="EMBL" id="OGF68327.1"/>
    </source>
</evidence>
<sequence length="183" mass="20916">MNRVPENILVVVDEAYREYITDPNYADSLKHFKAGKNIIILRTFSKIYGLAGIRLGYGIAKPEIIANLMKLRISFNVNRVSQTAGIAAIDDDEHVQRGIRLNEAGKEYLYDAYNKLGLYYVPTFANFIFVDFLKDSQIIFEELQRKGIIARTIKEYGFPNALRITIGTEKQNKHLIATLKNIL</sequence>
<reference evidence="5 6" key="1">
    <citation type="journal article" date="2016" name="Nat. Commun.">
        <title>Thousands of microbial genomes shed light on interconnected biogeochemical processes in an aquifer system.</title>
        <authorList>
            <person name="Anantharaman K."/>
            <person name="Brown C.T."/>
            <person name="Hug L.A."/>
            <person name="Sharon I."/>
            <person name="Castelle C.J."/>
            <person name="Probst A.J."/>
            <person name="Thomas B.C."/>
            <person name="Singh A."/>
            <person name="Wilkins M.J."/>
            <person name="Karaoz U."/>
            <person name="Brodie E.L."/>
            <person name="Williams K.H."/>
            <person name="Hubbard S.S."/>
            <person name="Banfield J.F."/>
        </authorList>
    </citation>
    <scope>NUCLEOTIDE SEQUENCE [LARGE SCALE GENOMIC DNA]</scope>
</reference>
<comment type="caution">
    <text evidence="5">The sequence shown here is derived from an EMBL/GenBank/DDBJ whole genome shotgun (WGS) entry which is preliminary data.</text>
</comment>